<keyword evidence="1" id="KW-0472">Membrane</keyword>
<dbReference type="InterPro" id="IPR027381">
    <property type="entry name" value="LytR/CpsA/Psr_C"/>
</dbReference>
<comment type="caution">
    <text evidence="3">The sequence shown here is derived from an EMBL/GenBank/DDBJ whole genome shotgun (WGS) entry which is preliminary data.</text>
</comment>
<feature type="domain" description="LytR/CpsA/Psr regulator C-terminal" evidence="2">
    <location>
        <begin position="243"/>
        <end position="332"/>
    </location>
</feature>
<protein>
    <recommendedName>
        <fullName evidence="2">LytR/CpsA/Psr regulator C-terminal domain-containing protein</fullName>
    </recommendedName>
</protein>
<evidence type="ECO:0000256" key="1">
    <source>
        <dbReference type="SAM" id="Phobius"/>
    </source>
</evidence>
<keyword evidence="1" id="KW-1133">Transmembrane helix</keyword>
<evidence type="ECO:0000259" key="2">
    <source>
        <dbReference type="Pfam" id="PF13399"/>
    </source>
</evidence>
<feature type="transmembrane region" description="Helical" evidence="1">
    <location>
        <begin position="21"/>
        <end position="41"/>
    </location>
</feature>
<gene>
    <name evidence="3" type="ORF">A2693_03990</name>
</gene>
<accession>A0A1F5GAM5</accession>
<reference evidence="3 4" key="1">
    <citation type="journal article" date="2016" name="Nat. Commun.">
        <title>Thousands of microbial genomes shed light on interconnected biogeochemical processes in an aquifer system.</title>
        <authorList>
            <person name="Anantharaman K."/>
            <person name="Brown C.T."/>
            <person name="Hug L.A."/>
            <person name="Sharon I."/>
            <person name="Castelle C.J."/>
            <person name="Probst A.J."/>
            <person name="Thomas B.C."/>
            <person name="Singh A."/>
            <person name="Wilkins M.J."/>
            <person name="Karaoz U."/>
            <person name="Brodie E.L."/>
            <person name="Williams K.H."/>
            <person name="Hubbard S.S."/>
            <person name="Banfield J.F."/>
        </authorList>
    </citation>
    <scope>NUCLEOTIDE SEQUENCE [LARGE SCALE GENOMIC DNA]</scope>
</reference>
<evidence type="ECO:0000313" key="3">
    <source>
        <dbReference type="EMBL" id="OGD88900.1"/>
    </source>
</evidence>
<organism evidence="3 4">
    <name type="scientific">Candidatus Curtissbacteria bacterium RIFCSPHIGHO2_01_FULL_40_12</name>
    <dbReference type="NCBI Taxonomy" id="1797710"/>
    <lineage>
        <taxon>Bacteria</taxon>
        <taxon>Candidatus Curtissiibacteriota</taxon>
    </lineage>
</organism>
<name>A0A1F5GAM5_9BACT</name>
<sequence>MVDYPNSRSAWKKRDTQKRGRELLSIFIVIVLALAILNGLVKTISLKKYLGKSNWDSQASFVSYLGTTPPAVFIFQKEPKRIALFKLDPSKYYFSGDSKLPLVQLSKVIDDKNTSKLVNILAISIGTDIENYIFFQNKKLDKETVDASFKDFASIATPFKILSGKIYSNTMSTNVSQKDLLLLWWQVKSLSINRLEIVDLAAASEEISVGNNQKVLGVDEESLHFKIAPYLENQSLNKKSRNVVIENTTDVAAAATLASQFVSGVGFVTTTINVTGTPTEKTKIVSSDRDNYSVRYLAKIFDCDIVVAPASPRGEPKEPETKEIKVILGNDFSDRYFK</sequence>
<dbReference type="EMBL" id="MFAY01000023">
    <property type="protein sequence ID" value="OGD88900.1"/>
    <property type="molecule type" value="Genomic_DNA"/>
</dbReference>
<keyword evidence="1" id="KW-0812">Transmembrane</keyword>
<dbReference type="Pfam" id="PF13399">
    <property type="entry name" value="LytR_C"/>
    <property type="match status" value="1"/>
</dbReference>
<dbReference type="Proteomes" id="UP000178577">
    <property type="component" value="Unassembled WGS sequence"/>
</dbReference>
<evidence type="ECO:0000313" key="4">
    <source>
        <dbReference type="Proteomes" id="UP000178577"/>
    </source>
</evidence>
<dbReference type="AlphaFoldDB" id="A0A1F5GAM5"/>
<proteinExistence type="predicted"/>